<dbReference type="RefSeq" id="WP_069644441.1">
    <property type="nucleotide sequence ID" value="NZ_MIJE01000036.1"/>
</dbReference>
<dbReference type="NCBIfam" id="NF003814">
    <property type="entry name" value="PRK05406.1-3"/>
    <property type="match status" value="1"/>
</dbReference>
<gene>
    <name evidence="1" type="ORF">BHF68_12350</name>
</gene>
<name>A0A1E5FYL6_9FIRM</name>
<dbReference type="Gene3D" id="3.20.20.370">
    <property type="entry name" value="Glycoside hydrolase/deacetylase"/>
    <property type="match status" value="1"/>
</dbReference>
<dbReference type="PANTHER" id="PTHR30292">
    <property type="entry name" value="UNCHARACTERIZED PROTEIN YBGL-RELATED"/>
    <property type="match status" value="1"/>
</dbReference>
<evidence type="ECO:0000313" key="2">
    <source>
        <dbReference type="Proteomes" id="UP000094296"/>
    </source>
</evidence>
<proteinExistence type="predicted"/>
<dbReference type="Proteomes" id="UP000094296">
    <property type="component" value="Unassembled WGS sequence"/>
</dbReference>
<dbReference type="InterPro" id="IPR011330">
    <property type="entry name" value="Glyco_hydro/deAcase_b/a-brl"/>
</dbReference>
<accession>A0A1E5FYL6</accession>
<comment type="caution">
    <text evidence="1">The sequence shown here is derived from an EMBL/GenBank/DDBJ whole genome shotgun (WGS) entry which is preliminary data.</text>
</comment>
<dbReference type="EMBL" id="MIJE01000036">
    <property type="protein sequence ID" value="OEF95628.1"/>
    <property type="molecule type" value="Genomic_DNA"/>
</dbReference>
<dbReference type="SUPFAM" id="SSF88713">
    <property type="entry name" value="Glycoside hydrolase/deacetylase"/>
    <property type="match status" value="1"/>
</dbReference>
<reference evidence="1 2" key="1">
    <citation type="submission" date="2016-09" db="EMBL/GenBank/DDBJ databases">
        <title>Draft genome sequence for the type strain of Desulfuribacillus alkaliarsenatis AHT28, an obligately anaerobic, sulfidogenic bacterium isolated from Russian soda lake sediments.</title>
        <authorList>
            <person name="Abin C.A."/>
            <person name="Hollibaugh J.T."/>
        </authorList>
    </citation>
    <scope>NUCLEOTIDE SEQUENCE [LARGE SCALE GENOMIC DNA]</scope>
    <source>
        <strain evidence="1 2">AHT28</strain>
    </source>
</reference>
<dbReference type="STRING" id="766136.BHF68_12350"/>
<dbReference type="OrthoDB" id="9773478at2"/>
<dbReference type="NCBIfam" id="NF003816">
    <property type="entry name" value="PRK05406.1-5"/>
    <property type="match status" value="1"/>
</dbReference>
<dbReference type="AlphaFoldDB" id="A0A1E5FYL6"/>
<protein>
    <submittedName>
        <fullName evidence="1">Lactam utilization protein LamB</fullName>
    </submittedName>
</protein>
<dbReference type="Pfam" id="PF03746">
    <property type="entry name" value="LamB_YcsF"/>
    <property type="match status" value="1"/>
</dbReference>
<sequence length="247" mass="26555">MSSIDINCDMGESYGIYSFGNDDEIFPYITSANIACGFHAGDYNVMAQTITKALENNVAIGAHPGYPDLIGFGRRHIPMTPREIYNMLVYQIGATQAMTKALGASLQHVKPHGALYNLAAVDKAVAKAIVEAVYDTTPESIIFGLANSILISTAEENGLRVGNEIFADRTYNADGTLTPRTEKNAIIVDAEAAILQCKAIIENQTLKADTICIHSDNRDAVIFAKSLNMGLINAGVKIQAIGNCSHE</sequence>
<evidence type="ECO:0000313" key="1">
    <source>
        <dbReference type="EMBL" id="OEF95628.1"/>
    </source>
</evidence>
<dbReference type="PANTHER" id="PTHR30292:SF0">
    <property type="entry name" value="5-OXOPROLINASE SUBUNIT A"/>
    <property type="match status" value="1"/>
</dbReference>
<dbReference type="CDD" id="cd10787">
    <property type="entry name" value="LamB_YcsF_like"/>
    <property type="match status" value="1"/>
</dbReference>
<organism evidence="1 2">
    <name type="scientific">Desulfuribacillus alkaliarsenatis</name>
    <dbReference type="NCBI Taxonomy" id="766136"/>
    <lineage>
        <taxon>Bacteria</taxon>
        <taxon>Bacillati</taxon>
        <taxon>Bacillota</taxon>
        <taxon>Desulfuribacillia</taxon>
        <taxon>Desulfuribacillales</taxon>
        <taxon>Desulfuribacillaceae</taxon>
        <taxon>Desulfuribacillus</taxon>
    </lineage>
</organism>
<keyword evidence="2" id="KW-1185">Reference proteome</keyword>
<dbReference type="GO" id="GO:0005975">
    <property type="term" value="P:carbohydrate metabolic process"/>
    <property type="evidence" value="ECO:0007669"/>
    <property type="project" value="InterPro"/>
</dbReference>
<dbReference type="InterPro" id="IPR005501">
    <property type="entry name" value="LamB/YcsF/PxpA-like"/>
</dbReference>